<dbReference type="RefSeq" id="WP_038246796.1">
    <property type="nucleotide sequence ID" value="NZ_BNER01000008.1"/>
</dbReference>
<comment type="caution">
    <text evidence="1">The sequence shown here is derived from an EMBL/GenBank/DDBJ whole genome shotgun (WGS) entry which is preliminary data.</text>
</comment>
<dbReference type="Proteomes" id="UP000028875">
    <property type="component" value="Unassembled WGS sequence"/>
</dbReference>
<evidence type="ECO:0000313" key="1">
    <source>
        <dbReference type="EMBL" id="CDQ41860.1"/>
    </source>
</evidence>
<reference evidence="2" key="2">
    <citation type="submission" date="2014-05" db="EMBL/GenBank/DDBJ databases">
        <title>Draft genome sequence of Virgibacillus massiliensis Vm-5.</title>
        <authorList>
            <person name="Khelaifia S."/>
            <person name="Croce O."/>
            <person name="Lagier J.C."/>
            <person name="Raoult D."/>
        </authorList>
    </citation>
    <scope>NUCLEOTIDE SEQUENCE [LARGE SCALE GENOMIC DNA]</scope>
    <source>
        <strain evidence="2">Vm-5</strain>
    </source>
</reference>
<reference evidence="1 2" key="1">
    <citation type="submission" date="2014-03" db="EMBL/GenBank/DDBJ databases">
        <authorList>
            <person name="Urmite Genomes U."/>
        </authorList>
    </citation>
    <scope>NUCLEOTIDE SEQUENCE [LARGE SCALE GENOMIC DNA]</scope>
    <source>
        <strain evidence="1 2">Vm-5</strain>
    </source>
</reference>
<evidence type="ECO:0000313" key="2">
    <source>
        <dbReference type="Proteomes" id="UP000028875"/>
    </source>
</evidence>
<proteinExistence type="predicted"/>
<organism evidence="1 2">
    <name type="scientific">Virgibacillus massiliensis</name>
    <dbReference type="NCBI Taxonomy" id="1462526"/>
    <lineage>
        <taxon>Bacteria</taxon>
        <taxon>Bacillati</taxon>
        <taxon>Bacillota</taxon>
        <taxon>Bacilli</taxon>
        <taxon>Bacillales</taxon>
        <taxon>Bacillaceae</taxon>
        <taxon>Virgibacillus</taxon>
    </lineage>
</organism>
<dbReference type="STRING" id="1462526.BN990_04239"/>
<dbReference type="OrthoDB" id="2086614at2"/>
<protein>
    <submittedName>
        <fullName evidence="1">Uncharacterized protein</fullName>
    </submittedName>
</protein>
<sequence length="97" mass="11217">MSSIRINSSDQYYKGILLNCISRRSYKMNKAKRFTINHTNQNVWIPNKHLLNDGTIKYGENIDYVFRKAQRQLEIAGYTGPIVGIKRSTLTTHGINK</sequence>
<name>A0A024QI41_9BACI</name>
<keyword evidence="2" id="KW-1185">Reference proteome</keyword>
<gene>
    <name evidence="1" type="ORF">BN990_04239</name>
</gene>
<accession>A0A024QI41</accession>
<dbReference type="AlphaFoldDB" id="A0A024QI41"/>
<dbReference type="EMBL" id="CCDP010000003">
    <property type="protein sequence ID" value="CDQ41860.1"/>
    <property type="molecule type" value="Genomic_DNA"/>
</dbReference>